<sequence>MTRSGDAVVSEKTSGGYQVSTNFNFAVMPYNFKAVADEESYTGNILVELYKLVLNVNIDISVKNDEYVAEVKTVTVSDPGTSEVTITSKSSGLSDDLKSSIQSATSEECKDSTVPLIADGVKTSLNKIIGQVDFGKYV</sequence>
<dbReference type="EMBL" id="CAJPIN010021006">
    <property type="protein sequence ID" value="CAG2062572.1"/>
    <property type="molecule type" value="Genomic_DNA"/>
</dbReference>
<dbReference type="Proteomes" id="UP001153148">
    <property type="component" value="Unassembled WGS sequence"/>
</dbReference>
<keyword evidence="2" id="KW-1185">Reference proteome</keyword>
<proteinExistence type="predicted"/>
<organism evidence="1 2">
    <name type="scientific">Timema podura</name>
    <name type="common">Walking stick</name>
    <dbReference type="NCBI Taxonomy" id="61482"/>
    <lineage>
        <taxon>Eukaryota</taxon>
        <taxon>Metazoa</taxon>
        <taxon>Ecdysozoa</taxon>
        <taxon>Arthropoda</taxon>
        <taxon>Hexapoda</taxon>
        <taxon>Insecta</taxon>
        <taxon>Pterygota</taxon>
        <taxon>Neoptera</taxon>
        <taxon>Polyneoptera</taxon>
        <taxon>Phasmatodea</taxon>
        <taxon>Timematodea</taxon>
        <taxon>Timematoidea</taxon>
        <taxon>Timematidae</taxon>
        <taxon>Timema</taxon>
    </lineage>
</organism>
<evidence type="ECO:0000313" key="2">
    <source>
        <dbReference type="Proteomes" id="UP001153148"/>
    </source>
</evidence>
<comment type="caution">
    <text evidence="1">The sequence shown here is derived from an EMBL/GenBank/DDBJ whole genome shotgun (WGS) entry which is preliminary data.</text>
</comment>
<gene>
    <name evidence="1" type="ORF">TPAB3V08_LOCUS9522</name>
</gene>
<accession>A0ABN7PAX6</accession>
<evidence type="ECO:0000313" key="1">
    <source>
        <dbReference type="EMBL" id="CAG2062572.1"/>
    </source>
</evidence>
<protein>
    <submittedName>
        <fullName evidence="1">Uncharacterized protein</fullName>
    </submittedName>
</protein>
<reference evidence="1" key="1">
    <citation type="submission" date="2021-03" db="EMBL/GenBank/DDBJ databases">
        <authorList>
            <person name="Tran Van P."/>
        </authorList>
    </citation>
    <scope>NUCLEOTIDE SEQUENCE</scope>
</reference>
<name>A0ABN7PAX6_TIMPD</name>